<proteinExistence type="predicted"/>
<dbReference type="Pfam" id="PF01048">
    <property type="entry name" value="PNP_UDP_1"/>
    <property type="match status" value="1"/>
</dbReference>
<evidence type="ECO:0000259" key="1">
    <source>
        <dbReference type="Pfam" id="PF01048"/>
    </source>
</evidence>
<dbReference type="RefSeq" id="WP_109761374.1">
    <property type="nucleotide sequence ID" value="NZ_QGGU01000001.1"/>
</dbReference>
<name>A0A316GHK0_9GAMM</name>
<evidence type="ECO:0000313" key="2">
    <source>
        <dbReference type="EMBL" id="PWK54247.1"/>
    </source>
</evidence>
<dbReference type="InterPro" id="IPR044580">
    <property type="entry name" value="MTAN"/>
</dbReference>
<feature type="domain" description="Nucleoside phosphorylase" evidence="1">
    <location>
        <begin position="5"/>
        <end position="229"/>
    </location>
</feature>
<dbReference type="OrthoDB" id="997641at2"/>
<dbReference type="PANTHER" id="PTHR46994:SF1">
    <property type="entry name" value="5'-METHYLTHIOADENOSINE NUCLEOSIDASE"/>
    <property type="match status" value="1"/>
</dbReference>
<dbReference type="CDD" id="cd09008">
    <property type="entry name" value="MTAN"/>
    <property type="match status" value="1"/>
</dbReference>
<dbReference type="AlphaFoldDB" id="A0A316GHK0"/>
<comment type="caution">
    <text evidence="2">The sequence shown here is derived from an EMBL/GenBank/DDBJ whole genome shotgun (WGS) entry which is preliminary data.</text>
</comment>
<sequence>MIKHICLLMAMRDEALPIISELALKPVELLPDHLPFQMFQGQLDELIVSLVVSGRDPRYDVDNIGTQAATLMAYVAIEHLKPDLVISAGTAGGFARQGADIGTVYLSSDRFVYHDRRVPLPGFDESGIGHYPAMDVSNMASDLELPVGVISTGSSLEKSERDIEVIEGYNAVAKEMEAAAIAWVCWIRQQPFLAIKSITNLLDQPGASEQQFVQNLKFACSQLQQQVIRVLDYCRNKTIEQLAEVDTARSL</sequence>
<reference evidence="2 3" key="1">
    <citation type="submission" date="2018-05" db="EMBL/GenBank/DDBJ databases">
        <title>Genomic Encyclopedia of Type Strains, Phase IV (KMG-IV): sequencing the most valuable type-strain genomes for metagenomic binning, comparative biology and taxonomic classification.</title>
        <authorList>
            <person name="Goeker M."/>
        </authorList>
    </citation>
    <scope>NUCLEOTIDE SEQUENCE [LARGE SCALE GENOMIC DNA]</scope>
    <source>
        <strain evidence="2 3">DSM 25350</strain>
    </source>
</reference>
<protein>
    <submittedName>
        <fullName evidence="2">Adenosylhomocysteine nucleosidase/5'-methylthioadenosine nucleosidase</fullName>
    </submittedName>
</protein>
<evidence type="ECO:0000313" key="3">
    <source>
        <dbReference type="Proteomes" id="UP000245790"/>
    </source>
</evidence>
<dbReference type="InterPro" id="IPR035994">
    <property type="entry name" value="Nucleoside_phosphorylase_sf"/>
</dbReference>
<dbReference type="GO" id="GO:0019509">
    <property type="term" value="P:L-methionine salvage from methylthioadenosine"/>
    <property type="evidence" value="ECO:0007669"/>
    <property type="project" value="InterPro"/>
</dbReference>
<dbReference type="EMBL" id="QGGU01000001">
    <property type="protein sequence ID" value="PWK54247.1"/>
    <property type="molecule type" value="Genomic_DNA"/>
</dbReference>
<dbReference type="PANTHER" id="PTHR46994">
    <property type="entry name" value="5'-METHYLTHIOADENOSINE/S-ADENOSYLHOMOCYSTEINE NUCLEOSIDASE 1"/>
    <property type="match status" value="1"/>
</dbReference>
<dbReference type="GO" id="GO:0009116">
    <property type="term" value="P:nucleoside metabolic process"/>
    <property type="evidence" value="ECO:0007669"/>
    <property type="project" value="InterPro"/>
</dbReference>
<gene>
    <name evidence="2" type="ORF">C8D97_10195</name>
</gene>
<accession>A0A316GHK0</accession>
<dbReference type="Proteomes" id="UP000245790">
    <property type="component" value="Unassembled WGS sequence"/>
</dbReference>
<dbReference type="SUPFAM" id="SSF53167">
    <property type="entry name" value="Purine and uridine phosphorylases"/>
    <property type="match status" value="1"/>
</dbReference>
<dbReference type="GO" id="GO:0008930">
    <property type="term" value="F:methylthioadenosine nucleosidase activity"/>
    <property type="evidence" value="ECO:0007669"/>
    <property type="project" value="InterPro"/>
</dbReference>
<dbReference type="InterPro" id="IPR000845">
    <property type="entry name" value="Nucleoside_phosphorylase_d"/>
</dbReference>
<organism evidence="2 3">
    <name type="scientific">Pleionea mediterranea</name>
    <dbReference type="NCBI Taxonomy" id="523701"/>
    <lineage>
        <taxon>Bacteria</taxon>
        <taxon>Pseudomonadati</taxon>
        <taxon>Pseudomonadota</taxon>
        <taxon>Gammaproteobacteria</taxon>
        <taxon>Oceanospirillales</taxon>
        <taxon>Pleioneaceae</taxon>
        <taxon>Pleionea</taxon>
    </lineage>
</organism>
<keyword evidence="3" id="KW-1185">Reference proteome</keyword>
<dbReference type="Gene3D" id="3.40.50.1580">
    <property type="entry name" value="Nucleoside phosphorylase domain"/>
    <property type="match status" value="1"/>
</dbReference>